<dbReference type="EMBL" id="FNAP01000003">
    <property type="protein sequence ID" value="SDE08741.1"/>
    <property type="molecule type" value="Genomic_DNA"/>
</dbReference>
<dbReference type="STRING" id="69960.SAMN05421720_103137"/>
<dbReference type="Proteomes" id="UP000199412">
    <property type="component" value="Unassembled WGS sequence"/>
</dbReference>
<evidence type="ECO:0000256" key="2">
    <source>
        <dbReference type="SAM" id="Phobius"/>
    </source>
</evidence>
<organism evidence="3 4">
    <name type="scientific">Rhodospira trueperi</name>
    <dbReference type="NCBI Taxonomy" id="69960"/>
    <lineage>
        <taxon>Bacteria</taxon>
        <taxon>Pseudomonadati</taxon>
        <taxon>Pseudomonadota</taxon>
        <taxon>Alphaproteobacteria</taxon>
        <taxon>Rhodospirillales</taxon>
        <taxon>Rhodospirillaceae</taxon>
        <taxon>Rhodospira</taxon>
    </lineage>
</organism>
<evidence type="ECO:0000313" key="4">
    <source>
        <dbReference type="Proteomes" id="UP000199412"/>
    </source>
</evidence>
<evidence type="ECO:0000313" key="3">
    <source>
        <dbReference type="EMBL" id="SDE08741.1"/>
    </source>
</evidence>
<keyword evidence="2" id="KW-0472">Membrane</keyword>
<reference evidence="3 4" key="1">
    <citation type="submission" date="2016-10" db="EMBL/GenBank/DDBJ databases">
        <authorList>
            <person name="de Groot N.N."/>
        </authorList>
    </citation>
    <scope>NUCLEOTIDE SEQUENCE [LARGE SCALE GENOMIC DNA]</scope>
    <source>
        <strain evidence="3 4">ATCC 700224</strain>
    </source>
</reference>
<keyword evidence="2" id="KW-0812">Transmembrane</keyword>
<feature type="region of interest" description="Disordered" evidence="1">
    <location>
        <begin position="1"/>
        <end position="23"/>
    </location>
</feature>
<evidence type="ECO:0000256" key="1">
    <source>
        <dbReference type="SAM" id="MobiDB-lite"/>
    </source>
</evidence>
<keyword evidence="2" id="KW-1133">Transmembrane helix</keyword>
<protein>
    <submittedName>
        <fullName evidence="3">Uncharacterized protein</fullName>
    </submittedName>
</protein>
<feature type="transmembrane region" description="Helical" evidence="2">
    <location>
        <begin position="55"/>
        <end position="76"/>
    </location>
</feature>
<keyword evidence="4" id="KW-1185">Reference proteome</keyword>
<sequence length="119" mass="12831">MPLFPRAEEDTMSGNARGHPDGHRDDMNAASLLRLGLFGSIAFLIASTLPHDLMAASLSSLLWIGAMISAMLAAFVGESLTAPHLTRWDEAAVLVLLSILLGWFVDPQAMMSHVQAMRS</sequence>
<gene>
    <name evidence="3" type="ORF">SAMN05421720_103137</name>
</gene>
<feature type="transmembrane region" description="Helical" evidence="2">
    <location>
        <begin position="32"/>
        <end position="49"/>
    </location>
</feature>
<name>A0A1G7A1W2_9PROT</name>
<accession>A0A1G7A1W2</accession>
<proteinExistence type="predicted"/>
<dbReference type="AlphaFoldDB" id="A0A1G7A1W2"/>
<feature type="transmembrane region" description="Helical" evidence="2">
    <location>
        <begin position="88"/>
        <end position="105"/>
    </location>
</feature>